<dbReference type="RefSeq" id="XP_004253614.1">
    <property type="nucleotide sequence ID" value="XM_004253566.1"/>
</dbReference>
<dbReference type="AlphaFoldDB" id="A0A0A1U2I1"/>
<feature type="signal peptide" evidence="1">
    <location>
        <begin position="1"/>
        <end position="15"/>
    </location>
</feature>
<dbReference type="OrthoDB" id="28040at2759"/>
<sequence length="525" mass="59702">MTLMLILILIQLCIGLSYIEDTFISTPDGGFLLQVSNSLKDGGYYLSTLTNNPFQKDVLEQLEVPYKLDPTFSYKKVDLPPLSFFMLYLRSYFPDYAPFLIPPVYPSQLIVFDNYFKLDPELVHLKILRTVNPKTRFSAVFFESEMTTTVSFFVRTTDGNSTFYEETSRTVLNKGSFHRKVLIGEQTNVQKSNADVFDCATKIDELLVEKLGIGDNKVIDGCHVPKEDVVNKTVGAYFSNVEKLVMDYVSGHEDGELVVVSTLRNYLELKFKTNEEFVKKGWKVGTALITDTIKQIENITNIEVKAMERVGYAVESYLEDDKVQYQVLDIDSKNKVDVILLSFKSEEQCFAKVKGYIPHNVGLQDEVLYVLCVDNYEGTLTGNATLYFERDGFGVHLKSGKASVEYTECSTVKENNKAGDKKCEKKVGVFDVKMKIREDIAFLLNERVYFESKTSNGVNYIEKESGPSKGREAIRRGIDWLLENGYFAQANKAEAYFKSSNPSLLVTCADYVYDTIFEVTKKLFQ</sequence>
<proteinExistence type="predicted"/>
<dbReference type="KEGG" id="eiv:EIN_043910"/>
<reference evidence="2 3" key="1">
    <citation type="submission" date="2012-10" db="EMBL/GenBank/DDBJ databases">
        <authorList>
            <person name="Zafar N."/>
            <person name="Inman J."/>
            <person name="Hall N."/>
            <person name="Lorenzi H."/>
            <person name="Caler E."/>
        </authorList>
    </citation>
    <scope>NUCLEOTIDE SEQUENCE [LARGE SCALE GENOMIC DNA]</scope>
    <source>
        <strain evidence="2 3">IP1</strain>
    </source>
</reference>
<keyword evidence="1" id="KW-0732">Signal</keyword>
<dbReference type="GeneID" id="14885865"/>
<dbReference type="VEuPathDB" id="AmoebaDB:EIN_043910"/>
<evidence type="ECO:0000313" key="2">
    <source>
        <dbReference type="EMBL" id="ELP86843.1"/>
    </source>
</evidence>
<keyword evidence="3" id="KW-1185">Reference proteome</keyword>
<gene>
    <name evidence="2" type="ORF">EIN_043910</name>
</gene>
<evidence type="ECO:0000313" key="3">
    <source>
        <dbReference type="Proteomes" id="UP000014680"/>
    </source>
</evidence>
<dbReference type="Proteomes" id="UP000014680">
    <property type="component" value="Unassembled WGS sequence"/>
</dbReference>
<accession>A0A0A1U2I1</accession>
<evidence type="ECO:0000256" key="1">
    <source>
        <dbReference type="SAM" id="SignalP"/>
    </source>
</evidence>
<dbReference type="OMA" id="VEYTECS"/>
<feature type="chain" id="PRO_5012294345" evidence="1">
    <location>
        <begin position="16"/>
        <end position="525"/>
    </location>
</feature>
<name>A0A0A1U2I1_ENTIV</name>
<organism evidence="2 3">
    <name type="scientific">Entamoeba invadens IP1</name>
    <dbReference type="NCBI Taxonomy" id="370355"/>
    <lineage>
        <taxon>Eukaryota</taxon>
        <taxon>Amoebozoa</taxon>
        <taxon>Evosea</taxon>
        <taxon>Archamoebae</taxon>
        <taxon>Mastigamoebida</taxon>
        <taxon>Entamoebidae</taxon>
        <taxon>Entamoeba</taxon>
    </lineage>
</organism>
<protein>
    <submittedName>
        <fullName evidence="2">Uncharacterized protein</fullName>
    </submittedName>
</protein>
<dbReference type="EMBL" id="KB206902">
    <property type="protein sequence ID" value="ELP86843.1"/>
    <property type="molecule type" value="Genomic_DNA"/>
</dbReference>